<sequence>MIMWTSVGSLRGIDNCEPRIRLQCDSQPLLHAMCMSQRRLNPQSQRLEWLAEVMWDSFTRAKNPHGMSLPLALVDVREVYNGFPEPPHASARAPWLWPRLVTTLSTKTCRQAVQ</sequence>
<reference evidence="1" key="1">
    <citation type="submission" date="2022-03" db="EMBL/GenBank/DDBJ databases">
        <authorList>
            <person name="Lindestad O."/>
        </authorList>
    </citation>
    <scope>NUCLEOTIDE SEQUENCE</scope>
</reference>
<dbReference type="EMBL" id="CAKXAJ010007552">
    <property type="protein sequence ID" value="CAH2210474.1"/>
    <property type="molecule type" value="Genomic_DNA"/>
</dbReference>
<proteinExistence type="predicted"/>
<gene>
    <name evidence="1" type="primary">jg20565</name>
    <name evidence="1" type="ORF">PAEG_LOCUS2379</name>
</gene>
<keyword evidence="2" id="KW-1185">Reference proteome</keyword>
<dbReference type="Proteomes" id="UP000838756">
    <property type="component" value="Unassembled WGS sequence"/>
</dbReference>
<organism evidence="1 2">
    <name type="scientific">Pararge aegeria aegeria</name>
    <dbReference type="NCBI Taxonomy" id="348720"/>
    <lineage>
        <taxon>Eukaryota</taxon>
        <taxon>Metazoa</taxon>
        <taxon>Ecdysozoa</taxon>
        <taxon>Arthropoda</taxon>
        <taxon>Hexapoda</taxon>
        <taxon>Insecta</taxon>
        <taxon>Pterygota</taxon>
        <taxon>Neoptera</taxon>
        <taxon>Endopterygota</taxon>
        <taxon>Lepidoptera</taxon>
        <taxon>Glossata</taxon>
        <taxon>Ditrysia</taxon>
        <taxon>Papilionoidea</taxon>
        <taxon>Nymphalidae</taxon>
        <taxon>Satyrinae</taxon>
        <taxon>Satyrini</taxon>
        <taxon>Parargina</taxon>
        <taxon>Pararge</taxon>
    </lineage>
</organism>
<comment type="caution">
    <text evidence="1">The sequence shown here is derived from an EMBL/GenBank/DDBJ whole genome shotgun (WGS) entry which is preliminary data.</text>
</comment>
<name>A0A8S4QIE8_9NEOP</name>
<protein>
    <submittedName>
        <fullName evidence="1">Jg20565 protein</fullName>
    </submittedName>
</protein>
<dbReference type="AlphaFoldDB" id="A0A8S4QIE8"/>
<accession>A0A8S4QIE8</accession>
<evidence type="ECO:0000313" key="1">
    <source>
        <dbReference type="EMBL" id="CAH2210474.1"/>
    </source>
</evidence>
<evidence type="ECO:0000313" key="2">
    <source>
        <dbReference type="Proteomes" id="UP000838756"/>
    </source>
</evidence>